<dbReference type="Proteomes" id="UP001213681">
    <property type="component" value="Unassembled WGS sequence"/>
</dbReference>
<dbReference type="NCBIfam" id="TIGR03263">
    <property type="entry name" value="guanyl_kin"/>
    <property type="match status" value="1"/>
</dbReference>
<dbReference type="InterPro" id="IPR008144">
    <property type="entry name" value="Guanylate_kin-like_dom"/>
</dbReference>
<dbReference type="PANTHER" id="PTHR23117:SF13">
    <property type="entry name" value="GUANYLATE KINASE"/>
    <property type="match status" value="1"/>
</dbReference>
<dbReference type="GO" id="GO:0005829">
    <property type="term" value="C:cytosol"/>
    <property type="evidence" value="ECO:0007669"/>
    <property type="project" value="TreeGrafter"/>
</dbReference>
<dbReference type="Gene3D" id="3.40.50.300">
    <property type="entry name" value="P-loop containing nucleotide triphosphate hydrolases"/>
    <property type="match status" value="1"/>
</dbReference>
<proteinExistence type="inferred from homology"/>
<evidence type="ECO:0000256" key="1">
    <source>
        <dbReference type="ARBA" id="ARBA00005790"/>
    </source>
</evidence>
<keyword evidence="7" id="KW-0067">ATP-binding</keyword>
<comment type="similarity">
    <text evidence="1">Belongs to the guanylate kinase family.</text>
</comment>
<name>A0AAD6CED8_9EURO</name>
<dbReference type="AlphaFoldDB" id="A0AAD6CED8"/>
<dbReference type="FunFam" id="3.30.63.10:FF:000002">
    <property type="entry name" value="Guanylate kinase 1"/>
    <property type="match status" value="1"/>
</dbReference>
<dbReference type="SMART" id="SM00072">
    <property type="entry name" value="GuKc"/>
    <property type="match status" value="1"/>
</dbReference>
<keyword evidence="5" id="KW-0547">Nucleotide-binding</keyword>
<dbReference type="InterPro" id="IPR008145">
    <property type="entry name" value="GK/Ca_channel_bsu"/>
</dbReference>
<comment type="caution">
    <text evidence="10">The sequence shown here is derived from an EMBL/GenBank/DDBJ whole genome shotgun (WGS) entry which is preliminary data.</text>
</comment>
<evidence type="ECO:0000256" key="7">
    <source>
        <dbReference type="ARBA" id="ARBA00022840"/>
    </source>
</evidence>
<dbReference type="PROSITE" id="PS50052">
    <property type="entry name" value="GUANYLATE_KINASE_2"/>
    <property type="match status" value="1"/>
</dbReference>
<keyword evidence="11" id="KW-1185">Reference proteome</keyword>
<dbReference type="EMBL" id="JAPVEA010000002">
    <property type="protein sequence ID" value="KAJ5461306.1"/>
    <property type="molecule type" value="Genomic_DNA"/>
</dbReference>
<dbReference type="GeneID" id="81596484"/>
<dbReference type="InterPro" id="IPR020590">
    <property type="entry name" value="Guanylate_kinase_CS"/>
</dbReference>
<dbReference type="InterPro" id="IPR017665">
    <property type="entry name" value="Guanylate_kinase"/>
</dbReference>
<dbReference type="PROSITE" id="PS00856">
    <property type="entry name" value="GUANYLATE_KINASE_1"/>
    <property type="match status" value="1"/>
</dbReference>
<dbReference type="GO" id="GO:0004385">
    <property type="term" value="F:GMP kinase activity"/>
    <property type="evidence" value="ECO:0007669"/>
    <property type="project" value="UniProtKB-EC"/>
</dbReference>
<dbReference type="PANTHER" id="PTHR23117">
    <property type="entry name" value="GUANYLATE KINASE-RELATED"/>
    <property type="match status" value="1"/>
</dbReference>
<evidence type="ECO:0000256" key="6">
    <source>
        <dbReference type="ARBA" id="ARBA00022777"/>
    </source>
</evidence>
<evidence type="ECO:0000313" key="10">
    <source>
        <dbReference type="EMBL" id="KAJ5461306.1"/>
    </source>
</evidence>
<dbReference type="EC" id="2.7.4.8" evidence="2"/>
<reference evidence="10" key="2">
    <citation type="journal article" date="2023" name="IMA Fungus">
        <title>Comparative genomic study of the Penicillium genus elucidates a diverse pangenome and 15 lateral gene transfer events.</title>
        <authorList>
            <person name="Petersen C."/>
            <person name="Sorensen T."/>
            <person name="Nielsen M.R."/>
            <person name="Sondergaard T.E."/>
            <person name="Sorensen J.L."/>
            <person name="Fitzpatrick D.A."/>
            <person name="Frisvad J.C."/>
            <person name="Nielsen K.L."/>
        </authorList>
    </citation>
    <scope>NUCLEOTIDE SEQUENCE</scope>
    <source>
        <strain evidence="10">IBT 16125</strain>
    </source>
</reference>
<gene>
    <name evidence="10" type="ORF">N7458_002858</name>
</gene>
<evidence type="ECO:0000259" key="9">
    <source>
        <dbReference type="PROSITE" id="PS50052"/>
    </source>
</evidence>
<dbReference type="SUPFAM" id="SSF52540">
    <property type="entry name" value="P-loop containing nucleoside triphosphate hydrolases"/>
    <property type="match status" value="1"/>
</dbReference>
<dbReference type="InterPro" id="IPR027417">
    <property type="entry name" value="P-loop_NTPase"/>
</dbReference>
<organism evidence="10 11">
    <name type="scientific">Penicillium daleae</name>
    <dbReference type="NCBI Taxonomy" id="63821"/>
    <lineage>
        <taxon>Eukaryota</taxon>
        <taxon>Fungi</taxon>
        <taxon>Dikarya</taxon>
        <taxon>Ascomycota</taxon>
        <taxon>Pezizomycotina</taxon>
        <taxon>Eurotiomycetes</taxon>
        <taxon>Eurotiomycetidae</taxon>
        <taxon>Eurotiales</taxon>
        <taxon>Aspergillaceae</taxon>
        <taxon>Penicillium</taxon>
    </lineage>
</organism>
<evidence type="ECO:0000256" key="2">
    <source>
        <dbReference type="ARBA" id="ARBA00012961"/>
    </source>
</evidence>
<keyword evidence="6 10" id="KW-0418">Kinase</keyword>
<feature type="domain" description="Guanylate kinase-like" evidence="9">
    <location>
        <begin position="18"/>
        <end position="201"/>
    </location>
</feature>
<sequence length="205" mass="22605">MTPKPAADPAAPAAPLDRRPIIISGPSGVGKGTLAQKLIDKYPQTFALSVSHTTRSPRAGEIDGKSYHFVTPATFSTLISQDTFVEYTTFNGHQYGTSKITIAEIMGKGMIPVLDIEIDGVQQIRERSSIDARYVFIKPPNLEALGARLRSRGTESEDDVLSRLARAREEIEFAETRGFYDKIIVNGDLERAFGELEEFLLRSSE</sequence>
<evidence type="ECO:0000313" key="11">
    <source>
        <dbReference type="Proteomes" id="UP001213681"/>
    </source>
</evidence>
<reference evidence="10" key="1">
    <citation type="submission" date="2022-12" db="EMBL/GenBank/DDBJ databases">
        <authorList>
            <person name="Petersen C."/>
        </authorList>
    </citation>
    <scope>NUCLEOTIDE SEQUENCE</scope>
    <source>
        <strain evidence="10">IBT 16125</strain>
    </source>
</reference>
<dbReference type="CDD" id="cd00071">
    <property type="entry name" value="GMPK"/>
    <property type="match status" value="1"/>
</dbReference>
<evidence type="ECO:0000256" key="4">
    <source>
        <dbReference type="ARBA" id="ARBA00022679"/>
    </source>
</evidence>
<protein>
    <recommendedName>
        <fullName evidence="3">Guanylate kinase</fullName>
        <ecNumber evidence="2">2.7.4.8</ecNumber>
    </recommendedName>
    <alternativeName>
        <fullName evidence="8">GMP kinase</fullName>
    </alternativeName>
</protein>
<evidence type="ECO:0000256" key="3">
    <source>
        <dbReference type="ARBA" id="ARBA00016296"/>
    </source>
</evidence>
<dbReference type="RefSeq" id="XP_056770348.1">
    <property type="nucleotide sequence ID" value="XM_056906241.1"/>
</dbReference>
<keyword evidence="4" id="KW-0808">Transferase</keyword>
<evidence type="ECO:0000256" key="8">
    <source>
        <dbReference type="ARBA" id="ARBA00030128"/>
    </source>
</evidence>
<dbReference type="FunFam" id="3.40.50.300:FF:000776">
    <property type="entry name" value="Guanylate kinase 2"/>
    <property type="match status" value="1"/>
</dbReference>
<evidence type="ECO:0000256" key="5">
    <source>
        <dbReference type="ARBA" id="ARBA00022741"/>
    </source>
</evidence>
<dbReference type="GO" id="GO:0005524">
    <property type="term" value="F:ATP binding"/>
    <property type="evidence" value="ECO:0007669"/>
    <property type="project" value="UniProtKB-KW"/>
</dbReference>
<accession>A0AAD6CED8</accession>
<dbReference type="Pfam" id="PF00625">
    <property type="entry name" value="Guanylate_kin"/>
    <property type="match status" value="1"/>
</dbReference>